<dbReference type="Gene3D" id="3.90.226.10">
    <property type="entry name" value="2-enoyl-CoA Hydratase, Chain A, domain 1"/>
    <property type="match status" value="1"/>
</dbReference>
<dbReference type="RefSeq" id="WP_344795237.1">
    <property type="nucleotide sequence ID" value="NZ_BAABBN010000004.1"/>
</dbReference>
<evidence type="ECO:0000256" key="8">
    <source>
        <dbReference type="ARBA" id="ARBA00022989"/>
    </source>
</evidence>
<dbReference type="GO" id="GO:0006508">
    <property type="term" value="P:proteolysis"/>
    <property type="evidence" value="ECO:0007669"/>
    <property type="project" value="UniProtKB-KW"/>
</dbReference>
<feature type="coiled-coil region" evidence="10">
    <location>
        <begin position="57"/>
        <end position="96"/>
    </location>
</feature>
<evidence type="ECO:0000256" key="10">
    <source>
        <dbReference type="SAM" id="Coils"/>
    </source>
</evidence>
<evidence type="ECO:0000256" key="4">
    <source>
        <dbReference type="ARBA" id="ARBA00022670"/>
    </source>
</evidence>
<keyword evidence="5 11" id="KW-0812">Transmembrane</keyword>
<name>A0ABP7M528_9GAMM</name>
<sequence length="354" mass="39481">MGFWSEYSVFLAQTVTVVVAIIVIVGFVAASGQRSRKEGHIEIKKINDKFSDLQDQFEEAVLSKDEYKAKAKALKKEEKEKQKAAKKESKQTKNEEKAIARGKRVYVLDFDGDINASATDSMREEISAVLMTAEPCDEVVVRLESPGGVVHGYGLAASQLDRIIKKDIPLTVCVDKVAASGGYMMACLANKIVSAPFAIIGSIGVVAQIPNIHRLLKKNDIDVELHTAGEYKRTLTMIGENTEEGREKFRQDLQDTHELFKSHVSHHRPELAIDKVANGDIWYGTEALNNGLVDQVMTSDEYLMQLADEADVFEVHYEMKKTLQEKLGMAASMGITRSVDRIMTKFVDSRTHIR</sequence>
<organism evidence="14 15">
    <name type="scientific">Litoribacillus peritrichatus</name>
    <dbReference type="NCBI Taxonomy" id="718191"/>
    <lineage>
        <taxon>Bacteria</taxon>
        <taxon>Pseudomonadati</taxon>
        <taxon>Pseudomonadota</taxon>
        <taxon>Gammaproteobacteria</taxon>
        <taxon>Oceanospirillales</taxon>
        <taxon>Oceanospirillaceae</taxon>
        <taxon>Litoribacillus</taxon>
    </lineage>
</organism>
<keyword evidence="9 11" id="KW-0472">Membrane</keyword>
<feature type="domain" description="Peptidase S49" evidence="12">
    <location>
        <begin position="165"/>
        <end position="312"/>
    </location>
</feature>
<dbReference type="PANTHER" id="PTHR42987">
    <property type="entry name" value="PEPTIDASE S49"/>
    <property type="match status" value="1"/>
</dbReference>
<keyword evidence="8 11" id="KW-1133">Transmembrane helix</keyword>
<keyword evidence="3" id="KW-1003">Cell membrane</keyword>
<evidence type="ECO:0000256" key="9">
    <source>
        <dbReference type="ARBA" id="ARBA00023136"/>
    </source>
</evidence>
<evidence type="ECO:0000256" key="11">
    <source>
        <dbReference type="SAM" id="Phobius"/>
    </source>
</evidence>
<dbReference type="CDD" id="cd07023">
    <property type="entry name" value="S49_Sppa_N_C"/>
    <property type="match status" value="1"/>
</dbReference>
<accession>A0ABP7M528</accession>
<dbReference type="InterPro" id="IPR013703">
    <property type="entry name" value="Peptidase_S49_N_proteobac"/>
</dbReference>
<evidence type="ECO:0000256" key="1">
    <source>
        <dbReference type="ARBA" id="ARBA00004236"/>
    </source>
</evidence>
<keyword evidence="15" id="KW-1185">Reference proteome</keyword>
<evidence type="ECO:0000256" key="5">
    <source>
        <dbReference type="ARBA" id="ARBA00022692"/>
    </source>
</evidence>
<feature type="domain" description="Peptidase S49 N-terminal proteobacteria" evidence="13">
    <location>
        <begin position="3"/>
        <end position="160"/>
    </location>
</feature>
<evidence type="ECO:0000313" key="14">
    <source>
        <dbReference type="EMBL" id="GAA3913751.1"/>
    </source>
</evidence>
<dbReference type="Pfam" id="PF08496">
    <property type="entry name" value="Peptidase_S49_N"/>
    <property type="match status" value="1"/>
</dbReference>
<evidence type="ECO:0000256" key="6">
    <source>
        <dbReference type="ARBA" id="ARBA00022801"/>
    </source>
</evidence>
<evidence type="ECO:0000256" key="7">
    <source>
        <dbReference type="ARBA" id="ARBA00022825"/>
    </source>
</evidence>
<dbReference type="Pfam" id="PF01343">
    <property type="entry name" value="Peptidase_S49"/>
    <property type="match status" value="1"/>
</dbReference>
<comment type="similarity">
    <text evidence="2">Belongs to the peptidase S49 family.</text>
</comment>
<evidence type="ECO:0000256" key="3">
    <source>
        <dbReference type="ARBA" id="ARBA00022475"/>
    </source>
</evidence>
<reference evidence="15" key="1">
    <citation type="journal article" date="2019" name="Int. J. Syst. Evol. Microbiol.">
        <title>The Global Catalogue of Microorganisms (GCM) 10K type strain sequencing project: providing services to taxonomists for standard genome sequencing and annotation.</title>
        <authorList>
            <consortium name="The Broad Institute Genomics Platform"/>
            <consortium name="The Broad Institute Genome Sequencing Center for Infectious Disease"/>
            <person name="Wu L."/>
            <person name="Ma J."/>
        </authorList>
    </citation>
    <scope>NUCLEOTIDE SEQUENCE [LARGE SCALE GENOMIC DNA]</scope>
    <source>
        <strain evidence="15">JCM 17551</strain>
    </source>
</reference>
<dbReference type="InterPro" id="IPR002142">
    <property type="entry name" value="Peptidase_S49"/>
</dbReference>
<keyword evidence="4 14" id="KW-0645">Protease</keyword>
<evidence type="ECO:0000256" key="2">
    <source>
        <dbReference type="ARBA" id="ARBA00008683"/>
    </source>
</evidence>
<dbReference type="EMBL" id="BAABBN010000004">
    <property type="protein sequence ID" value="GAA3913751.1"/>
    <property type="molecule type" value="Genomic_DNA"/>
</dbReference>
<protein>
    <submittedName>
        <fullName evidence="14">Protease SohB</fullName>
    </submittedName>
</protein>
<dbReference type="SUPFAM" id="SSF52096">
    <property type="entry name" value="ClpP/crotonase"/>
    <property type="match status" value="1"/>
</dbReference>
<comment type="caution">
    <text evidence="14">The sequence shown here is derived from an EMBL/GenBank/DDBJ whole genome shotgun (WGS) entry which is preliminary data.</text>
</comment>
<dbReference type="GO" id="GO:0008233">
    <property type="term" value="F:peptidase activity"/>
    <property type="evidence" value="ECO:0007669"/>
    <property type="project" value="UniProtKB-KW"/>
</dbReference>
<feature type="transmembrane region" description="Helical" evidence="11">
    <location>
        <begin position="12"/>
        <end position="30"/>
    </location>
</feature>
<dbReference type="PANTHER" id="PTHR42987:SF4">
    <property type="entry name" value="PROTEASE SOHB-RELATED"/>
    <property type="match status" value="1"/>
</dbReference>
<keyword evidence="6" id="KW-0378">Hydrolase</keyword>
<evidence type="ECO:0000259" key="12">
    <source>
        <dbReference type="Pfam" id="PF01343"/>
    </source>
</evidence>
<dbReference type="Proteomes" id="UP001501565">
    <property type="component" value="Unassembled WGS sequence"/>
</dbReference>
<dbReference type="InterPro" id="IPR029045">
    <property type="entry name" value="ClpP/crotonase-like_dom_sf"/>
</dbReference>
<keyword evidence="10" id="KW-0175">Coiled coil</keyword>
<dbReference type="Gene3D" id="6.20.330.10">
    <property type="match status" value="1"/>
</dbReference>
<proteinExistence type="inferred from homology"/>
<dbReference type="NCBIfam" id="NF008745">
    <property type="entry name" value="PRK11778.1"/>
    <property type="match status" value="1"/>
</dbReference>
<dbReference type="InterPro" id="IPR047272">
    <property type="entry name" value="S49_SppA_C"/>
</dbReference>
<evidence type="ECO:0000313" key="15">
    <source>
        <dbReference type="Proteomes" id="UP001501565"/>
    </source>
</evidence>
<gene>
    <name evidence="14" type="primary">sohB</name>
    <name evidence="14" type="ORF">GCM10022277_05440</name>
</gene>
<comment type="subcellular location">
    <subcellularLocation>
        <location evidence="1">Cell membrane</location>
    </subcellularLocation>
</comment>
<keyword evidence="7" id="KW-0720">Serine protease</keyword>
<evidence type="ECO:0000259" key="13">
    <source>
        <dbReference type="Pfam" id="PF08496"/>
    </source>
</evidence>